<comment type="caution">
    <text evidence="1">The sequence shown here is derived from an EMBL/GenBank/DDBJ whole genome shotgun (WGS) entry which is preliminary data.</text>
</comment>
<name>A0A1J6JPL8_NICAT</name>
<evidence type="ECO:0000313" key="1">
    <source>
        <dbReference type="EMBL" id="OIT19733.1"/>
    </source>
</evidence>
<organism evidence="1 2">
    <name type="scientific">Nicotiana attenuata</name>
    <name type="common">Coyote tobacco</name>
    <dbReference type="NCBI Taxonomy" id="49451"/>
    <lineage>
        <taxon>Eukaryota</taxon>
        <taxon>Viridiplantae</taxon>
        <taxon>Streptophyta</taxon>
        <taxon>Embryophyta</taxon>
        <taxon>Tracheophyta</taxon>
        <taxon>Spermatophyta</taxon>
        <taxon>Magnoliopsida</taxon>
        <taxon>eudicotyledons</taxon>
        <taxon>Gunneridae</taxon>
        <taxon>Pentapetalae</taxon>
        <taxon>asterids</taxon>
        <taxon>lamiids</taxon>
        <taxon>Solanales</taxon>
        <taxon>Solanaceae</taxon>
        <taxon>Nicotianoideae</taxon>
        <taxon>Nicotianeae</taxon>
        <taxon>Nicotiana</taxon>
    </lineage>
</organism>
<accession>A0A1J6JPL8</accession>
<sequence>LNMVYCVYCAKNISRPDSVDGKICCPSCGRVVDEENFSSEPTFVKNAAGQ</sequence>
<feature type="non-terminal residue" evidence="1">
    <location>
        <position position="50"/>
    </location>
</feature>
<keyword evidence="2" id="KW-1185">Reference proteome</keyword>
<dbReference type="STRING" id="49451.A0A1J6JPL8"/>
<dbReference type="SMR" id="A0A1J6JPL8"/>
<dbReference type="SUPFAM" id="SSF57783">
    <property type="entry name" value="Zinc beta-ribbon"/>
    <property type="match status" value="1"/>
</dbReference>
<dbReference type="EMBL" id="MJEQ01006336">
    <property type="protein sequence ID" value="OIT19733.1"/>
    <property type="molecule type" value="Genomic_DNA"/>
</dbReference>
<gene>
    <name evidence="1" type="ORF">A4A49_56355</name>
</gene>
<evidence type="ECO:0000313" key="2">
    <source>
        <dbReference type="Proteomes" id="UP000187609"/>
    </source>
</evidence>
<feature type="non-terminal residue" evidence="1">
    <location>
        <position position="1"/>
    </location>
</feature>
<dbReference type="AlphaFoldDB" id="A0A1J6JPL8"/>
<reference evidence="1" key="1">
    <citation type="submission" date="2016-11" db="EMBL/GenBank/DDBJ databases">
        <title>The genome of Nicotiana attenuata.</title>
        <authorList>
            <person name="Xu S."/>
            <person name="Brockmoeller T."/>
            <person name="Gaquerel E."/>
            <person name="Navarro A."/>
            <person name="Kuhl H."/>
            <person name="Gase K."/>
            <person name="Ling Z."/>
            <person name="Zhou W."/>
            <person name="Kreitzer C."/>
            <person name="Stanke M."/>
            <person name="Tang H."/>
            <person name="Lyons E."/>
            <person name="Pandey P."/>
            <person name="Pandey S.P."/>
            <person name="Timmermann B."/>
            <person name="Baldwin I.T."/>
        </authorList>
    </citation>
    <scope>NUCLEOTIDE SEQUENCE [LARGE SCALE GENOMIC DNA]</scope>
    <source>
        <strain evidence="1">UT</strain>
    </source>
</reference>
<proteinExistence type="predicted"/>
<protein>
    <submittedName>
        <fullName evidence="1">Uncharacterized protein</fullName>
    </submittedName>
</protein>
<dbReference type="Proteomes" id="UP000187609">
    <property type="component" value="Unassembled WGS sequence"/>
</dbReference>